<evidence type="ECO:0000313" key="3">
    <source>
        <dbReference type="Proteomes" id="UP000242519"/>
    </source>
</evidence>
<feature type="compositionally biased region" description="Polar residues" evidence="1">
    <location>
        <begin position="23"/>
        <end position="49"/>
    </location>
</feature>
<dbReference type="SUPFAM" id="SSF53254">
    <property type="entry name" value="Phosphoglycerate mutase-like"/>
    <property type="match status" value="1"/>
</dbReference>
<dbReference type="SMART" id="SM00855">
    <property type="entry name" value="PGAM"/>
    <property type="match status" value="1"/>
</dbReference>
<dbReference type="EMBL" id="MZNU01000086">
    <property type="protein sequence ID" value="OWP04972.1"/>
    <property type="molecule type" value="Genomic_DNA"/>
</dbReference>
<feature type="compositionally biased region" description="Basic and acidic residues" evidence="1">
    <location>
        <begin position="73"/>
        <end position="82"/>
    </location>
</feature>
<gene>
    <name evidence="2" type="ORF">B2J93_7273</name>
</gene>
<dbReference type="OrthoDB" id="496981at2759"/>
<dbReference type="Gene3D" id="3.40.50.1240">
    <property type="entry name" value="Phosphoglycerate mutase-like"/>
    <property type="match status" value="1"/>
</dbReference>
<organism evidence="2 3">
    <name type="scientific">Diplocarpon coronariae</name>
    <dbReference type="NCBI Taxonomy" id="2795749"/>
    <lineage>
        <taxon>Eukaryota</taxon>
        <taxon>Fungi</taxon>
        <taxon>Dikarya</taxon>
        <taxon>Ascomycota</taxon>
        <taxon>Pezizomycotina</taxon>
        <taxon>Leotiomycetes</taxon>
        <taxon>Helotiales</taxon>
        <taxon>Drepanopezizaceae</taxon>
        <taxon>Diplocarpon</taxon>
    </lineage>
</organism>
<feature type="compositionally biased region" description="Polar residues" evidence="1">
    <location>
        <begin position="62"/>
        <end position="72"/>
    </location>
</feature>
<dbReference type="PANTHER" id="PTHR48100">
    <property type="entry name" value="BROAD-SPECIFICITY PHOSPHATASE YOR283W-RELATED"/>
    <property type="match status" value="1"/>
</dbReference>
<accession>A0A218ZB52</accession>
<sequence length="361" mass="40274">MSRHLKRLSDSLTPSKNKKDNPGNFTVENKQTGESYKTGVLNQDAVSQLKNKEGKGKGKGNDWNSSMKIQKSSMDELRDTSASKEQTGEGMSLMSFLSNPFQSLSMNLSQTSASRAKEPQIFVHCVRHAQAQHNTSTISYDARKMLRDPCLTSRGLNQASRLNNTFPQTSKVTHILSSPMLRTLETTWLGFKNIIVDREIKVIAIPDLREWGNGSCNTGSTMDSVFEKIPGLKYRMETSLVPDGWVINPESGPREGHRPQRVLRIRDGLWELGRIAIEGKGEKWNGIEVQSVETGEDVHIVVVSHGGFLKALTGVTDNAMMFNAEYKTYLLNLEPSADGVQKVTMVETEESKNRLHSDPTF</sequence>
<dbReference type="GO" id="GO:0005737">
    <property type="term" value="C:cytoplasm"/>
    <property type="evidence" value="ECO:0007669"/>
    <property type="project" value="TreeGrafter"/>
</dbReference>
<dbReference type="GO" id="GO:0016791">
    <property type="term" value="F:phosphatase activity"/>
    <property type="evidence" value="ECO:0007669"/>
    <property type="project" value="TreeGrafter"/>
</dbReference>
<comment type="caution">
    <text evidence="2">The sequence shown here is derived from an EMBL/GenBank/DDBJ whole genome shotgun (WGS) entry which is preliminary data.</text>
</comment>
<dbReference type="InParanoid" id="A0A218ZB52"/>
<dbReference type="PANTHER" id="PTHR48100:SF54">
    <property type="entry name" value="PHOSPHATASE SPAC5H10.03-RELATED"/>
    <property type="match status" value="1"/>
</dbReference>
<feature type="region of interest" description="Disordered" evidence="1">
    <location>
        <begin position="1"/>
        <end position="84"/>
    </location>
</feature>
<keyword evidence="3" id="KW-1185">Reference proteome</keyword>
<protein>
    <submittedName>
        <fullName evidence="2">Phosphoglycerate mutase family protein</fullName>
    </submittedName>
</protein>
<reference evidence="2 3" key="1">
    <citation type="submission" date="2017-04" db="EMBL/GenBank/DDBJ databases">
        <title>Draft genome sequence of Marssonina coronaria NL1: causal agent of apple blotch.</title>
        <authorList>
            <person name="Cheng Q."/>
        </authorList>
    </citation>
    <scope>NUCLEOTIDE SEQUENCE [LARGE SCALE GENOMIC DNA]</scope>
    <source>
        <strain evidence="2 3">NL1</strain>
    </source>
</reference>
<dbReference type="Pfam" id="PF00300">
    <property type="entry name" value="His_Phos_1"/>
    <property type="match status" value="1"/>
</dbReference>
<dbReference type="InterPro" id="IPR013078">
    <property type="entry name" value="His_Pase_superF_clade-1"/>
</dbReference>
<feature type="compositionally biased region" description="Basic and acidic residues" evidence="1">
    <location>
        <begin position="50"/>
        <end position="60"/>
    </location>
</feature>
<dbReference type="Proteomes" id="UP000242519">
    <property type="component" value="Unassembled WGS sequence"/>
</dbReference>
<proteinExistence type="predicted"/>
<dbReference type="InterPro" id="IPR050275">
    <property type="entry name" value="PGM_Phosphatase"/>
</dbReference>
<dbReference type="AlphaFoldDB" id="A0A218ZB52"/>
<name>A0A218ZB52_9HELO</name>
<evidence type="ECO:0000256" key="1">
    <source>
        <dbReference type="SAM" id="MobiDB-lite"/>
    </source>
</evidence>
<dbReference type="CDD" id="cd07040">
    <property type="entry name" value="HP"/>
    <property type="match status" value="1"/>
</dbReference>
<evidence type="ECO:0000313" key="2">
    <source>
        <dbReference type="EMBL" id="OWP04972.1"/>
    </source>
</evidence>
<dbReference type="InterPro" id="IPR029033">
    <property type="entry name" value="His_PPase_superfam"/>
</dbReference>